<sequence length="36" mass="4153">ATSLSVHKQCVEDGRERLQAQREREREAQSANYGSY</sequence>
<protein>
    <submittedName>
        <fullName evidence="2">Uncharacterized protein</fullName>
    </submittedName>
</protein>
<keyword evidence="3" id="KW-1185">Reference proteome</keyword>
<gene>
    <name evidence="2" type="ORF">KIPB_015175</name>
</gene>
<feature type="non-terminal residue" evidence="2">
    <location>
        <position position="1"/>
    </location>
</feature>
<evidence type="ECO:0000313" key="2">
    <source>
        <dbReference type="EMBL" id="GCA64715.1"/>
    </source>
</evidence>
<feature type="region of interest" description="Disordered" evidence="1">
    <location>
        <begin position="1"/>
        <end position="36"/>
    </location>
</feature>
<dbReference type="Proteomes" id="UP000265618">
    <property type="component" value="Unassembled WGS sequence"/>
</dbReference>
<evidence type="ECO:0000313" key="3">
    <source>
        <dbReference type="Proteomes" id="UP000265618"/>
    </source>
</evidence>
<name>A0A391NU62_9EUKA</name>
<dbReference type="AlphaFoldDB" id="A0A391NU62"/>
<organism evidence="2 3">
    <name type="scientific">Kipferlia bialata</name>
    <dbReference type="NCBI Taxonomy" id="797122"/>
    <lineage>
        <taxon>Eukaryota</taxon>
        <taxon>Metamonada</taxon>
        <taxon>Carpediemonas-like organisms</taxon>
        <taxon>Kipferlia</taxon>
    </lineage>
</organism>
<proteinExistence type="predicted"/>
<feature type="compositionally biased region" description="Basic and acidic residues" evidence="1">
    <location>
        <begin position="9"/>
        <end position="28"/>
    </location>
</feature>
<reference evidence="2 3" key="1">
    <citation type="journal article" date="2018" name="PLoS ONE">
        <title>The draft genome of Kipferlia bialata reveals reductive genome evolution in fornicate parasites.</title>
        <authorList>
            <person name="Tanifuji G."/>
            <person name="Takabayashi S."/>
            <person name="Kume K."/>
            <person name="Takagi M."/>
            <person name="Nakayama T."/>
            <person name="Kamikawa R."/>
            <person name="Inagaki Y."/>
            <person name="Hashimoto T."/>
        </authorList>
    </citation>
    <scope>NUCLEOTIDE SEQUENCE [LARGE SCALE GENOMIC DNA]</scope>
    <source>
        <strain evidence="2">NY0173</strain>
    </source>
</reference>
<evidence type="ECO:0000256" key="1">
    <source>
        <dbReference type="SAM" id="MobiDB-lite"/>
    </source>
</evidence>
<accession>A0A391NU62</accession>
<comment type="caution">
    <text evidence="2">The sequence shown here is derived from an EMBL/GenBank/DDBJ whole genome shotgun (WGS) entry which is preliminary data.</text>
</comment>
<dbReference type="EMBL" id="BDIP01008313">
    <property type="protein sequence ID" value="GCA64715.1"/>
    <property type="molecule type" value="Genomic_DNA"/>
</dbReference>